<sequence>MPRVITCTAPPMEATDCILQEIAAVGHHLEAMDAKISDVTVASTSIRADIAGFGETATNLDLCLSIVEDRVAVFPDQKAELRSLHAKVTDLEDRGRRDNVCFFGIPEYKEGSDIKTFLKNTLPEITGIQWSPSNLLISGSGEVEEMASRGHRGETKLLLRLPGRATMWDPLMGDDPP</sequence>
<dbReference type="Proteomes" id="UP001066276">
    <property type="component" value="Chromosome 3_1"/>
</dbReference>
<organism evidence="1 2">
    <name type="scientific">Pleurodeles waltl</name>
    <name type="common">Iberian ribbed newt</name>
    <dbReference type="NCBI Taxonomy" id="8319"/>
    <lineage>
        <taxon>Eukaryota</taxon>
        <taxon>Metazoa</taxon>
        <taxon>Chordata</taxon>
        <taxon>Craniata</taxon>
        <taxon>Vertebrata</taxon>
        <taxon>Euteleostomi</taxon>
        <taxon>Amphibia</taxon>
        <taxon>Batrachia</taxon>
        <taxon>Caudata</taxon>
        <taxon>Salamandroidea</taxon>
        <taxon>Salamandridae</taxon>
        <taxon>Pleurodelinae</taxon>
        <taxon>Pleurodeles</taxon>
    </lineage>
</organism>
<accession>A0AAV7UGE7</accession>
<reference evidence="1" key="1">
    <citation type="journal article" date="2022" name="bioRxiv">
        <title>Sequencing and chromosome-scale assembly of the giantPleurodeles waltlgenome.</title>
        <authorList>
            <person name="Brown T."/>
            <person name="Elewa A."/>
            <person name="Iarovenko S."/>
            <person name="Subramanian E."/>
            <person name="Araus A.J."/>
            <person name="Petzold A."/>
            <person name="Susuki M."/>
            <person name="Suzuki K.-i.T."/>
            <person name="Hayashi T."/>
            <person name="Toyoda A."/>
            <person name="Oliveira C."/>
            <person name="Osipova E."/>
            <person name="Leigh N.D."/>
            <person name="Simon A."/>
            <person name="Yun M.H."/>
        </authorList>
    </citation>
    <scope>NUCLEOTIDE SEQUENCE</scope>
    <source>
        <strain evidence="1">20211129_DDA</strain>
        <tissue evidence="1">Liver</tissue>
    </source>
</reference>
<proteinExistence type="predicted"/>
<gene>
    <name evidence="1" type="ORF">NDU88_004868</name>
</gene>
<evidence type="ECO:0000313" key="1">
    <source>
        <dbReference type="EMBL" id="KAJ1188103.1"/>
    </source>
</evidence>
<dbReference type="AlphaFoldDB" id="A0AAV7UGE7"/>
<name>A0AAV7UGE7_PLEWA</name>
<protein>
    <submittedName>
        <fullName evidence="1">Uncharacterized protein</fullName>
    </submittedName>
</protein>
<dbReference type="EMBL" id="JANPWB010000005">
    <property type="protein sequence ID" value="KAJ1188103.1"/>
    <property type="molecule type" value="Genomic_DNA"/>
</dbReference>
<comment type="caution">
    <text evidence="1">The sequence shown here is derived from an EMBL/GenBank/DDBJ whole genome shotgun (WGS) entry which is preliminary data.</text>
</comment>
<keyword evidence="2" id="KW-1185">Reference proteome</keyword>
<evidence type="ECO:0000313" key="2">
    <source>
        <dbReference type="Proteomes" id="UP001066276"/>
    </source>
</evidence>